<dbReference type="PROSITE" id="PS00061">
    <property type="entry name" value="ADH_SHORT"/>
    <property type="match status" value="1"/>
</dbReference>
<dbReference type="InterPro" id="IPR020904">
    <property type="entry name" value="Sc_DH/Rdtase_CS"/>
</dbReference>
<dbReference type="GO" id="GO:0016020">
    <property type="term" value="C:membrane"/>
    <property type="evidence" value="ECO:0007669"/>
    <property type="project" value="TreeGrafter"/>
</dbReference>
<dbReference type="AlphaFoldDB" id="A0AAW2ZI44"/>
<dbReference type="Proteomes" id="UP001431209">
    <property type="component" value="Unassembled WGS sequence"/>
</dbReference>
<dbReference type="Pfam" id="PF00106">
    <property type="entry name" value="adh_short"/>
    <property type="match status" value="1"/>
</dbReference>
<dbReference type="InterPro" id="IPR002347">
    <property type="entry name" value="SDR_fam"/>
</dbReference>
<accession>A0AAW2ZI44</accession>
<comment type="similarity">
    <text evidence="1 4">Belongs to the short-chain dehydrogenases/reductases (SDR) family.</text>
</comment>
<dbReference type="SUPFAM" id="SSF51735">
    <property type="entry name" value="NAD(P)-binding Rossmann-fold domains"/>
    <property type="match status" value="1"/>
</dbReference>
<evidence type="ECO:0000256" key="1">
    <source>
        <dbReference type="ARBA" id="ARBA00006484"/>
    </source>
</evidence>
<gene>
    <name evidence="5" type="ORF">AKO1_010459</name>
</gene>
<keyword evidence="3" id="KW-0560">Oxidoreductase</keyword>
<dbReference type="EMBL" id="JAOPGA020001567">
    <property type="protein sequence ID" value="KAL0489543.1"/>
    <property type="molecule type" value="Genomic_DNA"/>
</dbReference>
<dbReference type="PANTHER" id="PTHR43490:SF99">
    <property type="entry name" value="SHORT-CHAIN DEHYDROGENASE_REDUCTASE"/>
    <property type="match status" value="1"/>
</dbReference>
<proteinExistence type="inferred from homology"/>
<keyword evidence="2" id="KW-0521">NADP</keyword>
<protein>
    <submittedName>
        <fullName evidence="5">(+)-neomenthol dehydrogenase</fullName>
    </submittedName>
</protein>
<organism evidence="5 6">
    <name type="scientific">Acrasis kona</name>
    <dbReference type="NCBI Taxonomy" id="1008807"/>
    <lineage>
        <taxon>Eukaryota</taxon>
        <taxon>Discoba</taxon>
        <taxon>Heterolobosea</taxon>
        <taxon>Tetramitia</taxon>
        <taxon>Eutetramitia</taxon>
        <taxon>Acrasidae</taxon>
        <taxon>Acrasis</taxon>
    </lineage>
</organism>
<dbReference type="InterPro" id="IPR036291">
    <property type="entry name" value="NAD(P)-bd_dom_sf"/>
</dbReference>
<evidence type="ECO:0000256" key="3">
    <source>
        <dbReference type="ARBA" id="ARBA00023002"/>
    </source>
</evidence>
<evidence type="ECO:0000256" key="2">
    <source>
        <dbReference type="ARBA" id="ARBA00022857"/>
    </source>
</evidence>
<dbReference type="PANTHER" id="PTHR43490">
    <property type="entry name" value="(+)-NEOMENTHOL DEHYDROGENASE"/>
    <property type="match status" value="1"/>
</dbReference>
<evidence type="ECO:0000256" key="4">
    <source>
        <dbReference type="RuleBase" id="RU000363"/>
    </source>
</evidence>
<name>A0AAW2ZI44_9EUKA</name>
<keyword evidence="6" id="KW-1185">Reference proteome</keyword>
<dbReference type="Gene3D" id="3.40.50.720">
    <property type="entry name" value="NAD(P)-binding Rossmann-like Domain"/>
    <property type="match status" value="1"/>
</dbReference>
<evidence type="ECO:0000313" key="5">
    <source>
        <dbReference type="EMBL" id="KAL0489543.1"/>
    </source>
</evidence>
<comment type="caution">
    <text evidence="5">The sequence shown here is derived from an EMBL/GenBank/DDBJ whole genome shotgun (WGS) entry which is preliminary data.</text>
</comment>
<dbReference type="PRINTS" id="PR00080">
    <property type="entry name" value="SDRFAMILY"/>
</dbReference>
<dbReference type="PRINTS" id="PR00081">
    <property type="entry name" value="GDHRDH"/>
</dbReference>
<dbReference type="GO" id="GO:0016491">
    <property type="term" value="F:oxidoreductase activity"/>
    <property type="evidence" value="ECO:0007669"/>
    <property type="project" value="UniProtKB-KW"/>
</dbReference>
<sequence length="234" mass="25515">MSKVILVTGGQANQGLGYEFVKQLAEHGHTVYLGARDIDKGNDAVSKIGLDNVHALKIEVTNGDSVNESVQSFKTKESHLDMLINNAGIAGRKNNGCDVGEMQDIFNTNVFGVARVTNAYLDLLKKSEKPTIWNIGSMIGAIGLITNVNAPAREWLPYSASKTAMHVYTIMLSQQHPDIKINVVNPGYCGTNLNEFAGTMKPCESVKSIVDELILSDNTETGKFYTFTGEEISW</sequence>
<reference evidence="5 6" key="1">
    <citation type="submission" date="2024-03" db="EMBL/GenBank/DDBJ databases">
        <title>The Acrasis kona genome and developmental transcriptomes reveal deep origins of eukaryotic multicellular pathways.</title>
        <authorList>
            <person name="Sheikh S."/>
            <person name="Fu C.-J."/>
            <person name="Brown M.W."/>
            <person name="Baldauf S.L."/>
        </authorList>
    </citation>
    <scope>NUCLEOTIDE SEQUENCE [LARGE SCALE GENOMIC DNA]</scope>
    <source>
        <strain evidence="5 6">ATCC MYA-3509</strain>
    </source>
</reference>
<evidence type="ECO:0000313" key="6">
    <source>
        <dbReference type="Proteomes" id="UP001431209"/>
    </source>
</evidence>